<evidence type="ECO:0000259" key="2">
    <source>
        <dbReference type="PROSITE" id="PS50213"/>
    </source>
</evidence>
<dbReference type="EMBL" id="JABKKF010000013">
    <property type="protein sequence ID" value="NPD92980.1"/>
    <property type="molecule type" value="Genomic_DNA"/>
</dbReference>
<feature type="signal peptide" evidence="1">
    <location>
        <begin position="1"/>
        <end position="23"/>
    </location>
</feature>
<keyword evidence="4" id="KW-1185">Reference proteome</keyword>
<dbReference type="Proteomes" id="UP000714420">
    <property type="component" value="Unassembled WGS sequence"/>
</dbReference>
<gene>
    <name evidence="3" type="ORF">HPS56_11640</name>
</gene>
<dbReference type="RefSeq" id="WP_172276750.1">
    <property type="nucleotide sequence ID" value="NZ_CASGMU010000017.1"/>
</dbReference>
<evidence type="ECO:0000313" key="4">
    <source>
        <dbReference type="Proteomes" id="UP000714420"/>
    </source>
</evidence>
<organism evidence="3 4">
    <name type="scientific">Xylanibacter muris</name>
    <dbReference type="NCBI Taxonomy" id="2736290"/>
    <lineage>
        <taxon>Bacteria</taxon>
        <taxon>Pseudomonadati</taxon>
        <taxon>Bacteroidota</taxon>
        <taxon>Bacteroidia</taxon>
        <taxon>Bacteroidales</taxon>
        <taxon>Prevotellaceae</taxon>
        <taxon>Xylanibacter</taxon>
    </lineage>
</organism>
<accession>A0ABX2ARY3</accession>
<dbReference type="PROSITE" id="PS50213">
    <property type="entry name" value="FAS1"/>
    <property type="match status" value="1"/>
</dbReference>
<sequence>MKINNIIYQLTGLALIACPLALAGCSDWDDHYEGAESEAGTGKSLWSQMKADGRLTDFCEVLENTKVFRQHKKTPVSYAELLDGGQAFTVVAPVNNTFNKDSLINLTQTNTGDSLVENTFVMNHVSRSLSSVMPAESRMRLLNSKHVSIESDGIAGVGLYESNIHAKNGILHVSKRPLPFVRNLYEYVCDIEGFSGIGAFLRSYDEDYFDADASVSGGIVDGVPVYVDSVVYKRNKMLDRIGRINEEDSTYWMVVPSSEGWDKAWNNASKYYRYDKKVLKADSIQRYWTNRALLDDAIFSMTTNESVNDSLKSVQYIKDEPEYHVFYKPFEPGGILSSAVPEECSNGILYKTTEWPFTPEETFFTELRSEGENQSLITANKDCNYTNRRLSADSISEGGYIDIVALKTTSNWTMTYRVNNTLSAKYDICAILLPKSVADNVKPDLRPCKFKATINYVDTLGNKKTFNCGNKQFISDPLKVDTIVLAENFEFPACNYDQQDIKISVQLTCSILARENSQYNREMYLDCIYLRPRTSKSEE</sequence>
<dbReference type="PROSITE" id="PS51257">
    <property type="entry name" value="PROKAR_LIPOPROTEIN"/>
    <property type="match status" value="1"/>
</dbReference>
<feature type="chain" id="PRO_5046403925" description="FAS1 domain-containing protein" evidence="1">
    <location>
        <begin position="24"/>
        <end position="539"/>
    </location>
</feature>
<keyword evidence="1" id="KW-0732">Signal</keyword>
<protein>
    <recommendedName>
        <fullName evidence="2">FAS1 domain-containing protein</fullName>
    </recommendedName>
</protein>
<dbReference type="SUPFAM" id="SSF82153">
    <property type="entry name" value="FAS1 domain"/>
    <property type="match status" value="1"/>
</dbReference>
<dbReference type="Gene3D" id="2.30.180.10">
    <property type="entry name" value="FAS1 domain"/>
    <property type="match status" value="1"/>
</dbReference>
<dbReference type="InterPro" id="IPR036378">
    <property type="entry name" value="FAS1_dom_sf"/>
</dbReference>
<evidence type="ECO:0000313" key="3">
    <source>
        <dbReference type="EMBL" id="NPD92980.1"/>
    </source>
</evidence>
<reference evidence="3 4" key="1">
    <citation type="submission" date="2020-05" db="EMBL/GenBank/DDBJ databases">
        <title>Distinct polysaccharide utilization as determinants for interspecies competition between intestinal Prevotella spp.</title>
        <authorList>
            <person name="Galvez E.J.C."/>
            <person name="Iljazovic A."/>
            <person name="Strowig T."/>
        </authorList>
    </citation>
    <scope>NUCLEOTIDE SEQUENCE [LARGE SCALE GENOMIC DNA]</scope>
    <source>
        <strain evidence="3 4">PMUR</strain>
    </source>
</reference>
<dbReference type="InterPro" id="IPR000782">
    <property type="entry name" value="FAS1_domain"/>
</dbReference>
<comment type="caution">
    <text evidence="3">The sequence shown here is derived from an EMBL/GenBank/DDBJ whole genome shotgun (WGS) entry which is preliminary data.</text>
</comment>
<feature type="domain" description="FAS1" evidence="2">
    <location>
        <begin position="42"/>
        <end position="178"/>
    </location>
</feature>
<name>A0ABX2ARY3_9BACT</name>
<proteinExistence type="predicted"/>
<evidence type="ECO:0000256" key="1">
    <source>
        <dbReference type="SAM" id="SignalP"/>
    </source>
</evidence>